<gene>
    <name evidence="1" type="ORF">FB45DRAFT_75479</name>
</gene>
<dbReference type="AlphaFoldDB" id="A0AAD7BNM4"/>
<proteinExistence type="predicted"/>
<evidence type="ECO:0000313" key="2">
    <source>
        <dbReference type="Proteomes" id="UP001221142"/>
    </source>
</evidence>
<protein>
    <recommendedName>
        <fullName evidence="3">Transcription factor domain-containing protein</fullName>
    </recommendedName>
</protein>
<keyword evidence="2" id="KW-1185">Reference proteome</keyword>
<dbReference type="Proteomes" id="UP001221142">
    <property type="component" value="Unassembled WGS sequence"/>
</dbReference>
<sequence length="208" mass="22705">MEGSTLQDPPPINTFTHAIDAFSADHPFWDPFHACVMLCIRLPSHAHVIQLASIYFRNGCWSSSPILPSEIDELITQAYASPQLLPKCSAHQLAVLYGVFALAALVDLDLPRYNAQALHFFDLARAALAVVSVFDYPETATVQALALASLFLSHGGPRFSMEGAWNMISMASHVCQKVRLSLTFELGLRMGTGNSRLITVPSRAPASH</sequence>
<organism evidence="1 2">
    <name type="scientific">Roridomyces roridus</name>
    <dbReference type="NCBI Taxonomy" id="1738132"/>
    <lineage>
        <taxon>Eukaryota</taxon>
        <taxon>Fungi</taxon>
        <taxon>Dikarya</taxon>
        <taxon>Basidiomycota</taxon>
        <taxon>Agaricomycotina</taxon>
        <taxon>Agaricomycetes</taxon>
        <taxon>Agaricomycetidae</taxon>
        <taxon>Agaricales</taxon>
        <taxon>Marasmiineae</taxon>
        <taxon>Mycenaceae</taxon>
        <taxon>Roridomyces</taxon>
    </lineage>
</organism>
<accession>A0AAD7BNM4</accession>
<comment type="caution">
    <text evidence="1">The sequence shown here is derived from an EMBL/GenBank/DDBJ whole genome shotgun (WGS) entry which is preliminary data.</text>
</comment>
<dbReference type="CDD" id="cd12148">
    <property type="entry name" value="fungal_TF_MHR"/>
    <property type="match status" value="1"/>
</dbReference>
<dbReference type="EMBL" id="JARKIF010000012">
    <property type="protein sequence ID" value="KAJ7626125.1"/>
    <property type="molecule type" value="Genomic_DNA"/>
</dbReference>
<reference evidence="1" key="1">
    <citation type="submission" date="2023-03" db="EMBL/GenBank/DDBJ databases">
        <title>Massive genome expansion in bonnet fungi (Mycena s.s.) driven by repeated elements and novel gene families across ecological guilds.</title>
        <authorList>
            <consortium name="Lawrence Berkeley National Laboratory"/>
            <person name="Harder C.B."/>
            <person name="Miyauchi S."/>
            <person name="Viragh M."/>
            <person name="Kuo A."/>
            <person name="Thoen E."/>
            <person name="Andreopoulos B."/>
            <person name="Lu D."/>
            <person name="Skrede I."/>
            <person name="Drula E."/>
            <person name="Henrissat B."/>
            <person name="Morin E."/>
            <person name="Kohler A."/>
            <person name="Barry K."/>
            <person name="LaButti K."/>
            <person name="Morin E."/>
            <person name="Salamov A."/>
            <person name="Lipzen A."/>
            <person name="Mereny Z."/>
            <person name="Hegedus B."/>
            <person name="Baldrian P."/>
            <person name="Stursova M."/>
            <person name="Weitz H."/>
            <person name="Taylor A."/>
            <person name="Grigoriev I.V."/>
            <person name="Nagy L.G."/>
            <person name="Martin F."/>
            <person name="Kauserud H."/>
        </authorList>
    </citation>
    <scope>NUCLEOTIDE SEQUENCE</scope>
    <source>
        <strain evidence="1">9284</strain>
    </source>
</reference>
<evidence type="ECO:0000313" key="1">
    <source>
        <dbReference type="EMBL" id="KAJ7626125.1"/>
    </source>
</evidence>
<name>A0AAD7BNM4_9AGAR</name>
<evidence type="ECO:0008006" key="3">
    <source>
        <dbReference type="Google" id="ProtNLM"/>
    </source>
</evidence>